<name>A0A3P3XPJ2_9SPIR</name>
<dbReference type="EMBL" id="FWDO01000004">
    <property type="protein sequence ID" value="SLM18164.1"/>
    <property type="molecule type" value="Genomic_DNA"/>
</dbReference>
<dbReference type="InterPro" id="IPR051676">
    <property type="entry name" value="UPF0053_domain"/>
</dbReference>
<dbReference type="PANTHER" id="PTHR43099:SF2">
    <property type="entry name" value="UPF0053 PROTEIN YRKA"/>
    <property type="match status" value="1"/>
</dbReference>
<dbReference type="SMART" id="SM00116">
    <property type="entry name" value="CBS"/>
    <property type="match status" value="2"/>
</dbReference>
<dbReference type="CDD" id="cd04590">
    <property type="entry name" value="CBS_pair_CorC_HlyC_assoc"/>
    <property type="match status" value="1"/>
</dbReference>
<evidence type="ECO:0000256" key="7">
    <source>
        <dbReference type="ARBA" id="ARBA00023136"/>
    </source>
</evidence>
<dbReference type="AlphaFoldDB" id="A0A3P3XPJ2"/>
<proteinExistence type="predicted"/>
<feature type="transmembrane region" description="Helical" evidence="10">
    <location>
        <begin position="97"/>
        <end position="121"/>
    </location>
</feature>
<keyword evidence="4" id="KW-0677">Repeat</keyword>
<dbReference type="InterPro" id="IPR000644">
    <property type="entry name" value="CBS_dom"/>
</dbReference>
<gene>
    <name evidence="13" type="ORF">SPIRO4BDMA_40736</name>
</gene>
<dbReference type="PROSITE" id="PS51846">
    <property type="entry name" value="CNNM"/>
    <property type="match status" value="1"/>
</dbReference>
<evidence type="ECO:0000256" key="4">
    <source>
        <dbReference type="ARBA" id="ARBA00022737"/>
    </source>
</evidence>
<dbReference type="SUPFAM" id="SSF54631">
    <property type="entry name" value="CBS-domain pair"/>
    <property type="match status" value="1"/>
</dbReference>
<dbReference type="SMART" id="SM01091">
    <property type="entry name" value="CorC_HlyC"/>
    <property type="match status" value="1"/>
</dbReference>
<evidence type="ECO:0000256" key="9">
    <source>
        <dbReference type="PROSITE-ProRule" id="PRU01193"/>
    </source>
</evidence>
<dbReference type="Pfam" id="PF00571">
    <property type="entry name" value="CBS"/>
    <property type="match status" value="1"/>
</dbReference>
<evidence type="ECO:0000256" key="10">
    <source>
        <dbReference type="SAM" id="Phobius"/>
    </source>
</evidence>
<dbReference type="Pfam" id="PF01595">
    <property type="entry name" value="CNNM"/>
    <property type="match status" value="1"/>
</dbReference>
<dbReference type="PROSITE" id="PS51371">
    <property type="entry name" value="CBS"/>
    <property type="match status" value="2"/>
</dbReference>
<dbReference type="Pfam" id="PF03471">
    <property type="entry name" value="CorC_HlyC"/>
    <property type="match status" value="1"/>
</dbReference>
<accession>A0A3P3XPJ2</accession>
<keyword evidence="5 9" id="KW-1133">Transmembrane helix</keyword>
<keyword evidence="7 9" id="KW-0472">Membrane</keyword>
<protein>
    <recommendedName>
        <fullName evidence="14">HlyC/CorC family transporter</fullName>
    </recommendedName>
</protein>
<dbReference type="InterPro" id="IPR046342">
    <property type="entry name" value="CBS_dom_sf"/>
</dbReference>
<dbReference type="Gene3D" id="3.30.465.10">
    <property type="match status" value="1"/>
</dbReference>
<feature type="domain" description="CNNM transmembrane" evidence="12">
    <location>
        <begin position="1"/>
        <end position="198"/>
    </location>
</feature>
<dbReference type="InterPro" id="IPR005170">
    <property type="entry name" value="Transptr-assoc_dom"/>
</dbReference>
<dbReference type="GO" id="GO:0005886">
    <property type="term" value="C:plasma membrane"/>
    <property type="evidence" value="ECO:0007669"/>
    <property type="project" value="UniProtKB-SubCell"/>
</dbReference>
<evidence type="ECO:0000256" key="5">
    <source>
        <dbReference type="ARBA" id="ARBA00022989"/>
    </source>
</evidence>
<sequence length="428" mass="46726">MVTEILVLFLLILLNGFFSLSETALVSSHKVRLQAEADKGKKAYKLALKARETPSRYLSTIQIAITLIGILMGALSGTTFSQWLAQWLAKWSFLEKYAASVSVALVVLAITVLSVVIGELVPKSIALHNPEHIVGLTIQPMHVLSVIFFPVVRLLSSATDGLIKLFGFSHGRESAITPEEVKILVEQGEESGVFEAAEREMVEDVLSLDDRRVTLFMTPRTDVVVLDVENSCEAHIQAIIENAEFGYLPVVDGDLDHTKGMLAVKRALKHLAEGRFVSVETCMEPPVMVPETFSGLQALGILRDAKKSAGLIIDEFGGVSGLVTIGDLLEAMANISEIEQEETPQIFRRNDGSYLVDGSMPIDEFAENLGLNIESVSSEDYDTVAGFVLHCSGSIPKAGDVIEWPPLHIEVVDMDGKRIDKVLVKKAE</sequence>
<evidence type="ECO:0000259" key="11">
    <source>
        <dbReference type="PROSITE" id="PS51371"/>
    </source>
</evidence>
<keyword evidence="6 8" id="KW-0129">CBS domain</keyword>
<evidence type="ECO:0000256" key="2">
    <source>
        <dbReference type="ARBA" id="ARBA00022475"/>
    </source>
</evidence>
<evidence type="ECO:0000256" key="6">
    <source>
        <dbReference type="ARBA" id="ARBA00023122"/>
    </source>
</evidence>
<dbReference type="InterPro" id="IPR016169">
    <property type="entry name" value="FAD-bd_PCMH_sub2"/>
</dbReference>
<evidence type="ECO:0000313" key="13">
    <source>
        <dbReference type="EMBL" id="SLM18164.1"/>
    </source>
</evidence>
<dbReference type="SUPFAM" id="SSF56176">
    <property type="entry name" value="FAD-binding/transporter-associated domain-like"/>
    <property type="match status" value="1"/>
</dbReference>
<evidence type="ECO:0000256" key="1">
    <source>
        <dbReference type="ARBA" id="ARBA00004651"/>
    </source>
</evidence>
<feature type="domain" description="CBS" evidence="11">
    <location>
        <begin position="282"/>
        <end position="341"/>
    </location>
</feature>
<dbReference type="InterPro" id="IPR002550">
    <property type="entry name" value="CNNM"/>
</dbReference>
<comment type="subcellular location">
    <subcellularLocation>
        <location evidence="1">Cell membrane</location>
        <topology evidence="1">Multi-pass membrane protein</topology>
    </subcellularLocation>
</comment>
<reference evidence="13" key="1">
    <citation type="submission" date="2017-02" db="EMBL/GenBank/DDBJ databases">
        <authorList>
            <person name="Regsiter A."/>
            <person name="William W."/>
        </authorList>
    </citation>
    <scope>NUCLEOTIDE SEQUENCE</scope>
    <source>
        <strain evidence="13">BdmA 4</strain>
    </source>
</reference>
<dbReference type="PANTHER" id="PTHR43099">
    <property type="entry name" value="UPF0053 PROTEIN YRKA"/>
    <property type="match status" value="1"/>
</dbReference>
<evidence type="ECO:0000256" key="8">
    <source>
        <dbReference type="PROSITE-ProRule" id="PRU00703"/>
    </source>
</evidence>
<keyword evidence="2" id="KW-1003">Cell membrane</keyword>
<feature type="transmembrane region" description="Helical" evidence="10">
    <location>
        <begin position="61"/>
        <end position="85"/>
    </location>
</feature>
<dbReference type="InterPro" id="IPR044751">
    <property type="entry name" value="Ion_transp-like_CBS"/>
</dbReference>
<organism evidence="13">
    <name type="scientific">uncultured spirochete</name>
    <dbReference type="NCBI Taxonomy" id="156406"/>
    <lineage>
        <taxon>Bacteria</taxon>
        <taxon>Pseudomonadati</taxon>
        <taxon>Spirochaetota</taxon>
        <taxon>Spirochaetia</taxon>
        <taxon>Spirochaetales</taxon>
        <taxon>environmental samples</taxon>
    </lineage>
</organism>
<feature type="transmembrane region" description="Helical" evidence="10">
    <location>
        <begin position="133"/>
        <end position="155"/>
    </location>
</feature>
<evidence type="ECO:0008006" key="14">
    <source>
        <dbReference type="Google" id="ProtNLM"/>
    </source>
</evidence>
<dbReference type="InterPro" id="IPR036318">
    <property type="entry name" value="FAD-bd_PCMH-like_sf"/>
</dbReference>
<evidence type="ECO:0000256" key="3">
    <source>
        <dbReference type="ARBA" id="ARBA00022692"/>
    </source>
</evidence>
<feature type="domain" description="CBS" evidence="11">
    <location>
        <begin position="217"/>
        <end position="279"/>
    </location>
</feature>
<keyword evidence="3 9" id="KW-0812">Transmembrane</keyword>
<dbReference type="Gene3D" id="3.10.580.10">
    <property type="entry name" value="CBS-domain"/>
    <property type="match status" value="1"/>
</dbReference>
<dbReference type="GO" id="GO:0050660">
    <property type="term" value="F:flavin adenine dinucleotide binding"/>
    <property type="evidence" value="ECO:0007669"/>
    <property type="project" value="InterPro"/>
</dbReference>
<evidence type="ECO:0000259" key="12">
    <source>
        <dbReference type="PROSITE" id="PS51846"/>
    </source>
</evidence>
<dbReference type="FunFam" id="3.30.465.10:FF:000023">
    <property type="entry name" value="Magnesium and cobalt transporter"/>
    <property type="match status" value="1"/>
</dbReference>